<dbReference type="HAMAP" id="MF_01925">
    <property type="entry name" value="P5C_reductase"/>
    <property type="match status" value="1"/>
</dbReference>
<dbReference type="Gene3D" id="1.10.3730.10">
    <property type="entry name" value="ProC C-terminal domain-like"/>
    <property type="match status" value="1"/>
</dbReference>
<dbReference type="InterPro" id="IPR036291">
    <property type="entry name" value="NAD(P)-bd_dom_sf"/>
</dbReference>
<dbReference type="InterPro" id="IPR000304">
    <property type="entry name" value="Pyrroline-COOH_reductase"/>
</dbReference>
<dbReference type="Gene3D" id="3.40.50.720">
    <property type="entry name" value="NAD(P)-binding Rossmann-like Domain"/>
    <property type="match status" value="1"/>
</dbReference>
<dbReference type="SUPFAM" id="SSF51735">
    <property type="entry name" value="NAD(P)-binding Rossmann-fold domains"/>
    <property type="match status" value="1"/>
</dbReference>
<sequence>MEEWPEGAVAAPIVKIVKLSFRDVNRYHLVQKTDFPHILAPPCSKNCVRINEHRSEHFALRVTYPHSSWPIRAVDRIASWSNKPLTSGLVAGFCERVSGFTYYNAHVMADPTEGALVYLYSRLKTVPTEPRTVKLNCEFEVSTYRLPVQRIFLLQDVFVCTPISVPQKQLRHKQSFSYESIHKMIRIGFVGAGKIAQALAKGFIAAGLTKGEKIVASDPFPQTIKNFEMLGAQISSDNRLVVEQSDVVFLAIKPETVPAVLCNIRPHICKRHLLLSTAMGVSIQDIEKALPPATRVIRVMPNTPVLVRNGASVFVCGSATQYEDEIITRRLLEAIGTCDKVPELLMDTITALSGSGPAYVYIIIEALADGAVKMGLPRDLAYRLAAQTVVGAGSMVLATKAHPAQLKDDVTSPAGSTAEGLHFLEQHGLRTALIGAIEAATLKCRQISKETKEHISNSCSTKQQLCIKSQDQADNFSAGKRVRN</sequence>
<keyword evidence="6" id="KW-0963">Cytoplasm</keyword>
<evidence type="ECO:0000256" key="11">
    <source>
        <dbReference type="ARBA" id="ARBA00050547"/>
    </source>
</evidence>
<evidence type="ECO:0000256" key="8">
    <source>
        <dbReference type="ARBA" id="ARBA00022650"/>
    </source>
</evidence>
<organism evidence="16 17">
    <name type="scientific">Zootermopsis nevadensis</name>
    <name type="common">Dampwood termite</name>
    <dbReference type="NCBI Taxonomy" id="136037"/>
    <lineage>
        <taxon>Eukaryota</taxon>
        <taxon>Metazoa</taxon>
        <taxon>Ecdysozoa</taxon>
        <taxon>Arthropoda</taxon>
        <taxon>Hexapoda</taxon>
        <taxon>Insecta</taxon>
        <taxon>Pterygota</taxon>
        <taxon>Neoptera</taxon>
        <taxon>Polyneoptera</taxon>
        <taxon>Dictyoptera</taxon>
        <taxon>Blattodea</taxon>
        <taxon>Blattoidea</taxon>
        <taxon>Termitoidae</taxon>
        <taxon>Termopsidae</taxon>
        <taxon>Zootermopsis</taxon>
    </lineage>
</organism>
<evidence type="ECO:0000256" key="5">
    <source>
        <dbReference type="ARBA" id="ARBA00021413"/>
    </source>
</evidence>
<keyword evidence="7 13" id="KW-0028">Amino-acid biosynthesis</keyword>
<gene>
    <name evidence="16" type="ORF">L798_06175</name>
</gene>
<dbReference type="NCBIfam" id="TIGR00112">
    <property type="entry name" value="proC"/>
    <property type="match status" value="1"/>
</dbReference>
<evidence type="ECO:0000256" key="12">
    <source>
        <dbReference type="ARBA" id="ARBA00052690"/>
    </source>
</evidence>
<evidence type="ECO:0000256" key="3">
    <source>
        <dbReference type="ARBA" id="ARBA00005525"/>
    </source>
</evidence>
<dbReference type="GO" id="GO:0005737">
    <property type="term" value="C:cytoplasm"/>
    <property type="evidence" value="ECO:0007669"/>
    <property type="project" value="UniProtKB-SubCell"/>
</dbReference>
<dbReference type="EMBL" id="KK852639">
    <property type="protein sequence ID" value="KDR19654.1"/>
    <property type="molecule type" value="Genomic_DNA"/>
</dbReference>
<dbReference type="FunCoup" id="A0A067RA91">
    <property type="interactions" value="557"/>
</dbReference>
<keyword evidence="8 13" id="KW-0641">Proline biosynthesis</keyword>
<evidence type="ECO:0000256" key="4">
    <source>
        <dbReference type="ARBA" id="ARBA00012855"/>
    </source>
</evidence>
<evidence type="ECO:0000313" key="16">
    <source>
        <dbReference type="EMBL" id="KDR19654.1"/>
    </source>
</evidence>
<reference evidence="16 17" key="1">
    <citation type="journal article" date="2014" name="Nat. Commun.">
        <title>Molecular traces of alternative social organization in a termite genome.</title>
        <authorList>
            <person name="Terrapon N."/>
            <person name="Li C."/>
            <person name="Robertson H.M."/>
            <person name="Ji L."/>
            <person name="Meng X."/>
            <person name="Booth W."/>
            <person name="Chen Z."/>
            <person name="Childers C.P."/>
            <person name="Glastad K.M."/>
            <person name="Gokhale K."/>
            <person name="Gowin J."/>
            <person name="Gronenberg W."/>
            <person name="Hermansen R.A."/>
            <person name="Hu H."/>
            <person name="Hunt B.G."/>
            <person name="Huylmans A.K."/>
            <person name="Khalil S.M."/>
            <person name="Mitchell R.D."/>
            <person name="Munoz-Torres M.C."/>
            <person name="Mustard J.A."/>
            <person name="Pan H."/>
            <person name="Reese J.T."/>
            <person name="Scharf M.E."/>
            <person name="Sun F."/>
            <person name="Vogel H."/>
            <person name="Xiao J."/>
            <person name="Yang W."/>
            <person name="Yang Z."/>
            <person name="Yang Z."/>
            <person name="Zhou J."/>
            <person name="Zhu J."/>
            <person name="Brent C.S."/>
            <person name="Elsik C.G."/>
            <person name="Goodisman M.A."/>
            <person name="Liberles D.A."/>
            <person name="Roe R.M."/>
            <person name="Vargo E.L."/>
            <person name="Vilcinskas A."/>
            <person name="Wang J."/>
            <person name="Bornberg-Bauer E."/>
            <person name="Korb J."/>
            <person name="Zhang G."/>
            <person name="Liebig J."/>
        </authorList>
    </citation>
    <scope>NUCLEOTIDE SEQUENCE [LARGE SCALE GENOMIC DNA]</scope>
    <source>
        <tissue evidence="16">Whole organism</tissue>
    </source>
</reference>
<dbReference type="GO" id="GO:0004735">
    <property type="term" value="F:pyrroline-5-carboxylate reductase activity"/>
    <property type="evidence" value="ECO:0007669"/>
    <property type="project" value="UniProtKB-EC"/>
</dbReference>
<dbReference type="SUPFAM" id="SSF48179">
    <property type="entry name" value="6-phosphogluconate dehydrogenase C-terminal domain-like"/>
    <property type="match status" value="1"/>
</dbReference>
<proteinExistence type="inferred from homology"/>
<evidence type="ECO:0000256" key="2">
    <source>
        <dbReference type="ARBA" id="ARBA00005205"/>
    </source>
</evidence>
<dbReference type="FunFam" id="3.40.50.720:FF:000190">
    <property type="entry name" value="Pyrroline-5-carboxylate reductase"/>
    <property type="match status" value="1"/>
</dbReference>
<dbReference type="InParanoid" id="A0A067RA91"/>
<dbReference type="Proteomes" id="UP000027135">
    <property type="component" value="Unassembled WGS sequence"/>
</dbReference>
<dbReference type="PANTHER" id="PTHR11645">
    <property type="entry name" value="PYRROLINE-5-CARBOXYLATE REDUCTASE"/>
    <property type="match status" value="1"/>
</dbReference>
<dbReference type="UniPathway" id="UPA00098">
    <property type="reaction ID" value="UER00361"/>
</dbReference>
<evidence type="ECO:0000256" key="10">
    <source>
        <dbReference type="ARBA" id="ARBA00023002"/>
    </source>
</evidence>
<dbReference type="Pfam" id="PF03807">
    <property type="entry name" value="F420_oxidored"/>
    <property type="match status" value="1"/>
</dbReference>
<evidence type="ECO:0000256" key="7">
    <source>
        <dbReference type="ARBA" id="ARBA00022605"/>
    </source>
</evidence>
<evidence type="ECO:0000256" key="9">
    <source>
        <dbReference type="ARBA" id="ARBA00022857"/>
    </source>
</evidence>
<evidence type="ECO:0000256" key="13">
    <source>
        <dbReference type="RuleBase" id="RU003903"/>
    </source>
</evidence>
<dbReference type="PROSITE" id="PS00521">
    <property type="entry name" value="P5CR"/>
    <property type="match status" value="1"/>
</dbReference>
<dbReference type="InterPro" id="IPR029036">
    <property type="entry name" value="P5CR_dimer"/>
</dbReference>
<evidence type="ECO:0000256" key="1">
    <source>
        <dbReference type="ARBA" id="ARBA00004496"/>
    </source>
</evidence>
<evidence type="ECO:0000256" key="6">
    <source>
        <dbReference type="ARBA" id="ARBA00022490"/>
    </source>
</evidence>
<feature type="domain" description="Pyrroline-5-carboxylate reductase dimerisation" evidence="15">
    <location>
        <begin position="344"/>
        <end position="446"/>
    </location>
</feature>
<dbReference type="InterPro" id="IPR008927">
    <property type="entry name" value="6-PGluconate_DH-like_C_sf"/>
</dbReference>
<comment type="subcellular location">
    <subcellularLocation>
        <location evidence="1">Cytoplasm</location>
    </subcellularLocation>
</comment>
<dbReference type="AlphaFoldDB" id="A0A067RA91"/>
<name>A0A067RA91_ZOONE</name>
<comment type="pathway">
    <text evidence="2 13">Amino-acid biosynthesis; L-proline biosynthesis; L-proline from L-glutamate 5-semialdehyde: step 1/1.</text>
</comment>
<comment type="similarity">
    <text evidence="3 13">Belongs to the pyrroline-5-carboxylate reductase family.</text>
</comment>
<keyword evidence="17" id="KW-1185">Reference proteome</keyword>
<dbReference type="GO" id="GO:0055129">
    <property type="term" value="P:L-proline biosynthetic process"/>
    <property type="evidence" value="ECO:0007669"/>
    <property type="project" value="UniProtKB-UniPathway"/>
</dbReference>
<evidence type="ECO:0000259" key="15">
    <source>
        <dbReference type="Pfam" id="PF14748"/>
    </source>
</evidence>
<keyword evidence="9 13" id="KW-0521">NADP</keyword>
<dbReference type="PANTHER" id="PTHR11645:SF62">
    <property type="entry name" value="PYRROLINE-5-CARBOXYLATE REDUCTASE"/>
    <property type="match status" value="1"/>
</dbReference>
<dbReference type="eggNOG" id="KOG3124">
    <property type="taxonomic scope" value="Eukaryota"/>
</dbReference>
<feature type="domain" description="Pyrroline-5-carboxylate reductase catalytic N-terminal" evidence="14">
    <location>
        <begin position="186"/>
        <end position="279"/>
    </location>
</feature>
<dbReference type="EC" id="1.5.1.2" evidence="4 13"/>
<comment type="catalytic activity">
    <reaction evidence="12 13">
        <text>L-proline + NADP(+) = (S)-1-pyrroline-5-carboxylate + NADPH + 2 H(+)</text>
        <dbReference type="Rhea" id="RHEA:14109"/>
        <dbReference type="ChEBI" id="CHEBI:15378"/>
        <dbReference type="ChEBI" id="CHEBI:17388"/>
        <dbReference type="ChEBI" id="CHEBI:57783"/>
        <dbReference type="ChEBI" id="CHEBI:58349"/>
        <dbReference type="ChEBI" id="CHEBI:60039"/>
        <dbReference type="EC" id="1.5.1.2"/>
    </reaction>
</comment>
<evidence type="ECO:0000259" key="14">
    <source>
        <dbReference type="Pfam" id="PF03807"/>
    </source>
</evidence>
<protein>
    <recommendedName>
        <fullName evidence="5 13">Pyrroline-5-carboxylate reductase</fullName>
        <ecNumber evidence="4 13">1.5.1.2</ecNumber>
    </recommendedName>
</protein>
<accession>A0A067RA91</accession>
<evidence type="ECO:0000313" key="17">
    <source>
        <dbReference type="Proteomes" id="UP000027135"/>
    </source>
</evidence>
<dbReference type="Pfam" id="PF14748">
    <property type="entry name" value="P5CR_dimer"/>
    <property type="match status" value="1"/>
</dbReference>
<dbReference type="InterPro" id="IPR053790">
    <property type="entry name" value="P5CR-like_CS"/>
</dbReference>
<comment type="catalytic activity">
    <reaction evidence="11">
        <text>L-proline + NAD(+) = (S)-1-pyrroline-5-carboxylate + NADH + 2 H(+)</text>
        <dbReference type="Rhea" id="RHEA:14105"/>
        <dbReference type="ChEBI" id="CHEBI:15378"/>
        <dbReference type="ChEBI" id="CHEBI:17388"/>
        <dbReference type="ChEBI" id="CHEBI:57540"/>
        <dbReference type="ChEBI" id="CHEBI:57945"/>
        <dbReference type="ChEBI" id="CHEBI:60039"/>
        <dbReference type="EC" id="1.5.1.2"/>
    </reaction>
</comment>
<keyword evidence="10 13" id="KW-0560">Oxidoreductase</keyword>
<dbReference type="InterPro" id="IPR028939">
    <property type="entry name" value="P5C_Rdtase_cat_N"/>
</dbReference>
<dbReference type="FunFam" id="1.10.3730.10:FF:000001">
    <property type="entry name" value="Pyrroline-5-carboxylate reductase"/>
    <property type="match status" value="1"/>
</dbReference>
<dbReference type="STRING" id="136037.A0A067RA91"/>